<evidence type="ECO:0000313" key="4">
    <source>
        <dbReference type="EMBL" id="MBB5351581.1"/>
    </source>
</evidence>
<name>A0A840VFK6_9BACT</name>
<evidence type="ECO:0000256" key="2">
    <source>
        <dbReference type="ARBA" id="ARBA00022801"/>
    </source>
</evidence>
<dbReference type="Pfam" id="PF00149">
    <property type="entry name" value="Metallophos"/>
    <property type="match status" value="1"/>
</dbReference>
<reference evidence="4 5" key="1">
    <citation type="submission" date="2020-08" db="EMBL/GenBank/DDBJ databases">
        <title>Genomic Encyclopedia of Type Strains, Phase IV (KMG-IV): sequencing the most valuable type-strain genomes for metagenomic binning, comparative biology and taxonomic classification.</title>
        <authorList>
            <person name="Goeker M."/>
        </authorList>
    </citation>
    <scope>NUCLEOTIDE SEQUENCE [LARGE SCALE GENOMIC DNA]</scope>
    <source>
        <strain evidence="4 5">YC6886</strain>
    </source>
</reference>
<dbReference type="InterPro" id="IPR006311">
    <property type="entry name" value="TAT_signal"/>
</dbReference>
<keyword evidence="2" id="KW-0378">Hydrolase</keyword>
<dbReference type="EMBL" id="JACHFD010000007">
    <property type="protein sequence ID" value="MBB5351581.1"/>
    <property type="molecule type" value="Genomic_DNA"/>
</dbReference>
<keyword evidence="5" id="KW-1185">Reference proteome</keyword>
<dbReference type="PROSITE" id="PS51318">
    <property type="entry name" value="TAT"/>
    <property type="match status" value="1"/>
</dbReference>
<organism evidence="4 5">
    <name type="scientific">Haloferula luteola</name>
    <dbReference type="NCBI Taxonomy" id="595692"/>
    <lineage>
        <taxon>Bacteria</taxon>
        <taxon>Pseudomonadati</taxon>
        <taxon>Verrucomicrobiota</taxon>
        <taxon>Verrucomicrobiia</taxon>
        <taxon>Verrucomicrobiales</taxon>
        <taxon>Verrucomicrobiaceae</taxon>
        <taxon>Haloferula</taxon>
    </lineage>
</organism>
<keyword evidence="1" id="KW-0732">Signal</keyword>
<dbReference type="InterPro" id="IPR004843">
    <property type="entry name" value="Calcineurin-like_PHP"/>
</dbReference>
<dbReference type="PANTHER" id="PTHR10161">
    <property type="entry name" value="TARTRATE-RESISTANT ACID PHOSPHATASE TYPE 5"/>
    <property type="match status" value="1"/>
</dbReference>
<dbReference type="InterPro" id="IPR051558">
    <property type="entry name" value="Metallophosphoesterase_PAP"/>
</dbReference>
<protein>
    <recommendedName>
        <fullName evidence="3">Calcineurin-like phosphoesterase domain-containing protein</fullName>
    </recommendedName>
</protein>
<dbReference type="RefSeq" id="WP_184017874.1">
    <property type="nucleotide sequence ID" value="NZ_JACHFD010000007.1"/>
</dbReference>
<evidence type="ECO:0000313" key="5">
    <source>
        <dbReference type="Proteomes" id="UP000557717"/>
    </source>
</evidence>
<dbReference type="GO" id="GO:0016787">
    <property type="term" value="F:hydrolase activity"/>
    <property type="evidence" value="ECO:0007669"/>
    <property type="project" value="UniProtKB-KW"/>
</dbReference>
<proteinExistence type="predicted"/>
<dbReference type="InterPro" id="IPR029052">
    <property type="entry name" value="Metallo-depent_PP-like"/>
</dbReference>
<evidence type="ECO:0000259" key="3">
    <source>
        <dbReference type="Pfam" id="PF00149"/>
    </source>
</evidence>
<dbReference type="SUPFAM" id="SSF56300">
    <property type="entry name" value="Metallo-dependent phosphatases"/>
    <property type="match status" value="1"/>
</dbReference>
<dbReference type="PANTHER" id="PTHR10161:SF14">
    <property type="entry name" value="TARTRATE-RESISTANT ACID PHOSPHATASE TYPE 5"/>
    <property type="match status" value="1"/>
</dbReference>
<gene>
    <name evidence="4" type="ORF">HNR46_001818</name>
</gene>
<accession>A0A840VFK6</accession>
<feature type="domain" description="Calcineurin-like phosphoesterase" evidence="3">
    <location>
        <begin position="83"/>
        <end position="257"/>
    </location>
</feature>
<dbReference type="Proteomes" id="UP000557717">
    <property type="component" value="Unassembled WGS sequence"/>
</dbReference>
<comment type="caution">
    <text evidence="4">The sequence shown here is derived from an EMBL/GenBank/DDBJ whole genome shotgun (WGS) entry which is preliminary data.</text>
</comment>
<dbReference type="Gene3D" id="3.60.21.10">
    <property type="match status" value="1"/>
</dbReference>
<evidence type="ECO:0000256" key="1">
    <source>
        <dbReference type="ARBA" id="ARBA00022729"/>
    </source>
</evidence>
<sequence length="337" mass="37788">MSDLVSLTRRDALKTTLLFSSGLLAGMQPFKVHAADRLKSQVGGEGLHFLTVGDFGTNNGKQRQVADSMVAFADQLGAPLASVLALGDNFYGHLTPDTIHPRFSGYYPKSKLDAPFYAVLGNHDYGPGYDSKQGRAKAEMELAYSVAHPGSRWKMPAKWYAREFGPKEDPMVKIIFLDGNYFEGAMTPQEKIAQRRWLAEELDRPTKARWMWLVSHYPVFSHANPGREGERKHLMKEWKEAFHDPRISLYLAGHDHTLQHLRAEGLKQDFIVSGGGGASRHDVAEAGEDFSMKTRGFNHIHVTRDRVAVNFINAEGDLIHAFERDLLGKMKILPLKS</sequence>
<dbReference type="AlphaFoldDB" id="A0A840VFK6"/>